<comment type="caution">
    <text evidence="2">The sequence shown here is derived from an EMBL/GenBank/DDBJ whole genome shotgun (WGS) entry which is preliminary data.</text>
</comment>
<keyword evidence="3" id="KW-1185">Reference proteome</keyword>
<accession>A0AAV9DCT0</accession>
<dbReference type="Proteomes" id="UP001180020">
    <property type="component" value="Unassembled WGS sequence"/>
</dbReference>
<proteinExistence type="predicted"/>
<evidence type="ECO:0000313" key="2">
    <source>
        <dbReference type="EMBL" id="KAK1297833.1"/>
    </source>
</evidence>
<gene>
    <name evidence="2" type="ORF">QJS10_CPB14g00194</name>
</gene>
<evidence type="ECO:0000313" key="3">
    <source>
        <dbReference type="Proteomes" id="UP001180020"/>
    </source>
</evidence>
<feature type="region of interest" description="Disordered" evidence="1">
    <location>
        <begin position="28"/>
        <end position="47"/>
    </location>
</feature>
<dbReference type="AlphaFoldDB" id="A0AAV9DCT0"/>
<sequence>MQENMAYLSNLDQPEMLSQKLKARTMRAEAPTQSIAATSQCNASNPADFISKLNQTSTDL</sequence>
<protein>
    <submittedName>
        <fullName evidence="2">Uncharacterized protein</fullName>
    </submittedName>
</protein>
<feature type="compositionally biased region" description="Polar residues" evidence="1">
    <location>
        <begin position="31"/>
        <end position="45"/>
    </location>
</feature>
<evidence type="ECO:0000256" key="1">
    <source>
        <dbReference type="SAM" id="MobiDB-lite"/>
    </source>
</evidence>
<organism evidence="2 3">
    <name type="scientific">Acorus calamus</name>
    <name type="common">Sweet flag</name>
    <dbReference type="NCBI Taxonomy" id="4465"/>
    <lineage>
        <taxon>Eukaryota</taxon>
        <taxon>Viridiplantae</taxon>
        <taxon>Streptophyta</taxon>
        <taxon>Embryophyta</taxon>
        <taxon>Tracheophyta</taxon>
        <taxon>Spermatophyta</taxon>
        <taxon>Magnoliopsida</taxon>
        <taxon>Liliopsida</taxon>
        <taxon>Acoraceae</taxon>
        <taxon>Acorus</taxon>
    </lineage>
</organism>
<reference evidence="2" key="2">
    <citation type="submission" date="2023-06" db="EMBL/GenBank/DDBJ databases">
        <authorList>
            <person name="Ma L."/>
            <person name="Liu K.-W."/>
            <person name="Li Z."/>
            <person name="Hsiao Y.-Y."/>
            <person name="Qi Y."/>
            <person name="Fu T."/>
            <person name="Tang G."/>
            <person name="Zhang D."/>
            <person name="Sun W.-H."/>
            <person name="Liu D.-K."/>
            <person name="Li Y."/>
            <person name="Chen G.-Z."/>
            <person name="Liu X.-D."/>
            <person name="Liao X.-Y."/>
            <person name="Jiang Y.-T."/>
            <person name="Yu X."/>
            <person name="Hao Y."/>
            <person name="Huang J."/>
            <person name="Zhao X.-W."/>
            <person name="Ke S."/>
            <person name="Chen Y.-Y."/>
            <person name="Wu W.-L."/>
            <person name="Hsu J.-L."/>
            <person name="Lin Y.-F."/>
            <person name="Huang M.-D."/>
            <person name="Li C.-Y."/>
            <person name="Huang L."/>
            <person name="Wang Z.-W."/>
            <person name="Zhao X."/>
            <person name="Zhong W.-Y."/>
            <person name="Peng D.-H."/>
            <person name="Ahmad S."/>
            <person name="Lan S."/>
            <person name="Zhang J.-S."/>
            <person name="Tsai W.-C."/>
            <person name="Van De Peer Y."/>
            <person name="Liu Z.-J."/>
        </authorList>
    </citation>
    <scope>NUCLEOTIDE SEQUENCE</scope>
    <source>
        <strain evidence="2">CP</strain>
        <tissue evidence="2">Leaves</tissue>
    </source>
</reference>
<dbReference type="EMBL" id="JAUJYO010000014">
    <property type="protein sequence ID" value="KAK1297833.1"/>
    <property type="molecule type" value="Genomic_DNA"/>
</dbReference>
<name>A0AAV9DCT0_ACOCL</name>
<reference evidence="2" key="1">
    <citation type="journal article" date="2023" name="Nat. Commun.">
        <title>Diploid and tetraploid genomes of Acorus and the evolution of monocots.</title>
        <authorList>
            <person name="Ma L."/>
            <person name="Liu K.W."/>
            <person name="Li Z."/>
            <person name="Hsiao Y.Y."/>
            <person name="Qi Y."/>
            <person name="Fu T."/>
            <person name="Tang G.D."/>
            <person name="Zhang D."/>
            <person name="Sun W.H."/>
            <person name="Liu D.K."/>
            <person name="Li Y."/>
            <person name="Chen G.Z."/>
            <person name="Liu X.D."/>
            <person name="Liao X.Y."/>
            <person name="Jiang Y.T."/>
            <person name="Yu X."/>
            <person name="Hao Y."/>
            <person name="Huang J."/>
            <person name="Zhao X.W."/>
            <person name="Ke S."/>
            <person name="Chen Y.Y."/>
            <person name="Wu W.L."/>
            <person name="Hsu J.L."/>
            <person name="Lin Y.F."/>
            <person name="Huang M.D."/>
            <person name="Li C.Y."/>
            <person name="Huang L."/>
            <person name="Wang Z.W."/>
            <person name="Zhao X."/>
            <person name="Zhong W.Y."/>
            <person name="Peng D.H."/>
            <person name="Ahmad S."/>
            <person name="Lan S."/>
            <person name="Zhang J.S."/>
            <person name="Tsai W.C."/>
            <person name="Van de Peer Y."/>
            <person name="Liu Z.J."/>
        </authorList>
    </citation>
    <scope>NUCLEOTIDE SEQUENCE</scope>
    <source>
        <strain evidence="2">CP</strain>
    </source>
</reference>